<organism evidence="1 2">
    <name type="scientific">Novosphingobium silvae</name>
    <dbReference type="NCBI Taxonomy" id="2692619"/>
    <lineage>
        <taxon>Bacteria</taxon>
        <taxon>Pseudomonadati</taxon>
        <taxon>Pseudomonadota</taxon>
        <taxon>Alphaproteobacteria</taxon>
        <taxon>Sphingomonadales</taxon>
        <taxon>Sphingomonadaceae</taxon>
        <taxon>Novosphingobium</taxon>
    </lineage>
</organism>
<dbReference type="Proteomes" id="UP000465810">
    <property type="component" value="Unassembled WGS sequence"/>
</dbReference>
<name>A0A7X4GFZ7_9SPHN</name>
<gene>
    <name evidence="1" type="ORF">GR702_04750</name>
</gene>
<dbReference type="EMBL" id="WVTD01000002">
    <property type="protein sequence ID" value="MYL97082.1"/>
    <property type="molecule type" value="Genomic_DNA"/>
</dbReference>
<proteinExistence type="predicted"/>
<dbReference type="AlphaFoldDB" id="A0A7X4GFZ7"/>
<dbReference type="RefSeq" id="WP_160984808.1">
    <property type="nucleotide sequence ID" value="NZ_WVTD01000002.1"/>
</dbReference>
<sequence length="158" mass="17596">MLDSALTWLGRHAPLLMILCLAGALIASEAARMRHVRAASDYRALWQREVAAHRLTITNNRMLDLETRLASIPRKDVPVEYQDRLADVRLRFDRIVRGQAGPVCPAPMRVQAPKPPARTDEPAACPMSEAEAEEARAAMIRLAALQEWVRANVEGVKP</sequence>
<protein>
    <submittedName>
        <fullName evidence="1">Uncharacterized protein</fullName>
    </submittedName>
</protein>
<evidence type="ECO:0000313" key="2">
    <source>
        <dbReference type="Proteomes" id="UP000465810"/>
    </source>
</evidence>
<comment type="caution">
    <text evidence="1">The sequence shown here is derived from an EMBL/GenBank/DDBJ whole genome shotgun (WGS) entry which is preliminary data.</text>
</comment>
<keyword evidence="2" id="KW-1185">Reference proteome</keyword>
<accession>A0A7X4GFZ7</accession>
<evidence type="ECO:0000313" key="1">
    <source>
        <dbReference type="EMBL" id="MYL97082.1"/>
    </source>
</evidence>
<reference evidence="1 2" key="1">
    <citation type="submission" date="2019-12" db="EMBL/GenBank/DDBJ databases">
        <authorList>
            <person name="Feng G."/>
            <person name="Zhu H."/>
        </authorList>
    </citation>
    <scope>NUCLEOTIDE SEQUENCE [LARGE SCALE GENOMIC DNA]</scope>
    <source>
        <strain evidence="1 2">FGD1</strain>
    </source>
</reference>